<gene>
    <name evidence="3" type="primary">LOC136995861</name>
</gene>
<evidence type="ECO:0000313" key="2">
    <source>
        <dbReference type="Proteomes" id="UP001652627"/>
    </source>
</evidence>
<organism evidence="2 3">
    <name type="scientific">Apteryx mantelli</name>
    <name type="common">North Island brown kiwi</name>
    <dbReference type="NCBI Taxonomy" id="2696672"/>
    <lineage>
        <taxon>Eukaryota</taxon>
        <taxon>Metazoa</taxon>
        <taxon>Chordata</taxon>
        <taxon>Craniata</taxon>
        <taxon>Vertebrata</taxon>
        <taxon>Euteleostomi</taxon>
        <taxon>Archelosauria</taxon>
        <taxon>Archosauria</taxon>
        <taxon>Dinosauria</taxon>
        <taxon>Saurischia</taxon>
        <taxon>Theropoda</taxon>
        <taxon>Coelurosauria</taxon>
        <taxon>Aves</taxon>
        <taxon>Palaeognathae</taxon>
        <taxon>Apterygiformes</taxon>
        <taxon>Apterygidae</taxon>
        <taxon>Apteryx</taxon>
    </lineage>
</organism>
<feature type="compositionally biased region" description="Pro residues" evidence="1">
    <location>
        <begin position="114"/>
        <end position="127"/>
    </location>
</feature>
<name>A0ABM4G706_9AVES</name>
<sequence length="465" mass="47169">MGGTEMSQSDSGVDLSGDSQASSASCSQRSSPDGGLKAVAPPGGGQPGPPAPEGPQEQRRRLPPREPPALKDKKVCSPPGRPPRTPSAPSARSERTRPKPPRGPPRPLREGPARPTPGFPPPPPPPGGQRGARMPGPRRRVTPGAEQRRGERATRSSCRLPPPPAEGLDAGSRDWEPLTSGGPAQPHGGPEAPPARPAEPKGLAPPEPPGPGQRLYPELFYGGAGAVGQVPSGPVESQLGTSGSFRPGTPSLNPYRAGPVFVAGAGLPAVPLKGPFVEFPAVAGPELAKLGGAGGLLYPPAPPFVYSPPFCPDPPLLQVRQELTPPSDFYGQGGQSSFQQMLLPVVESPVAPVVNFGGPPGPPAPPLPLLPLGRLVAPPGRPFGPPGPPGGRPEARGGGRGRPAEAPPGAPPPPRGPLPRAAAPPPPPPPGPRRPPGAWGAPPPPRGLPPALEPPPGGRPPPRPQ</sequence>
<feature type="region of interest" description="Disordered" evidence="1">
    <location>
        <begin position="1"/>
        <end position="251"/>
    </location>
</feature>
<feature type="compositionally biased region" description="Low complexity" evidence="1">
    <location>
        <begin position="16"/>
        <end position="31"/>
    </location>
</feature>
<protein>
    <submittedName>
        <fullName evidence="3">Protein PRRC2A-like</fullName>
    </submittedName>
</protein>
<evidence type="ECO:0000256" key="1">
    <source>
        <dbReference type="SAM" id="MobiDB-lite"/>
    </source>
</evidence>
<dbReference type="Proteomes" id="UP001652627">
    <property type="component" value="Unplaced"/>
</dbReference>
<feature type="compositionally biased region" description="Pro residues" evidence="1">
    <location>
        <begin position="191"/>
        <end position="211"/>
    </location>
</feature>
<dbReference type="GeneID" id="136995861"/>
<feature type="compositionally biased region" description="Pro residues" evidence="1">
    <location>
        <begin position="405"/>
        <end position="465"/>
    </location>
</feature>
<dbReference type="PANTHER" id="PTHR14038:SF5">
    <property type="entry name" value="PROTEIN PRRC2A"/>
    <property type="match status" value="1"/>
</dbReference>
<evidence type="ECO:0000313" key="3">
    <source>
        <dbReference type="RefSeq" id="XP_067172982.1"/>
    </source>
</evidence>
<dbReference type="PANTHER" id="PTHR14038">
    <property type="entry name" value="BAT2 HLA-B-ASSOCIATED TRANSCRIPT 2"/>
    <property type="match status" value="1"/>
</dbReference>
<feature type="compositionally biased region" description="Pro residues" evidence="1">
    <location>
        <begin position="379"/>
        <end position="391"/>
    </location>
</feature>
<reference evidence="3" key="1">
    <citation type="submission" date="2025-08" db="UniProtKB">
        <authorList>
            <consortium name="RefSeq"/>
        </authorList>
    </citation>
    <scope>IDENTIFICATION</scope>
    <source>
        <tissue evidence="3">Blood</tissue>
    </source>
</reference>
<feature type="region of interest" description="Disordered" evidence="1">
    <location>
        <begin position="351"/>
        <end position="465"/>
    </location>
</feature>
<feature type="compositionally biased region" description="Basic and acidic residues" evidence="1">
    <location>
        <begin position="56"/>
        <end position="75"/>
    </location>
</feature>
<accession>A0ABM4G706</accession>
<dbReference type="InterPro" id="IPR033184">
    <property type="entry name" value="PRRC2"/>
</dbReference>
<proteinExistence type="predicted"/>
<feature type="compositionally biased region" description="Polar residues" evidence="1">
    <location>
        <begin position="1"/>
        <end position="11"/>
    </location>
</feature>
<keyword evidence="2" id="KW-1185">Reference proteome</keyword>
<feature type="compositionally biased region" description="Pro residues" evidence="1">
    <location>
        <begin position="359"/>
        <end position="369"/>
    </location>
</feature>
<dbReference type="RefSeq" id="XP_067172982.1">
    <property type="nucleotide sequence ID" value="XM_067316881.1"/>
</dbReference>